<feature type="transmembrane region" description="Helical" evidence="1">
    <location>
        <begin position="48"/>
        <end position="69"/>
    </location>
</feature>
<reference evidence="2" key="2">
    <citation type="submission" date="2020-09" db="EMBL/GenBank/DDBJ databases">
        <authorList>
            <person name="Sun Q."/>
            <person name="Kim S."/>
        </authorList>
    </citation>
    <scope>NUCLEOTIDE SEQUENCE</scope>
    <source>
        <strain evidence="2">KCTC 12711</strain>
    </source>
</reference>
<dbReference type="Proteomes" id="UP000614811">
    <property type="component" value="Unassembled WGS sequence"/>
</dbReference>
<evidence type="ECO:0000313" key="3">
    <source>
        <dbReference type="Proteomes" id="UP000614811"/>
    </source>
</evidence>
<dbReference type="AlphaFoldDB" id="A0A918S284"/>
<evidence type="ECO:0000313" key="2">
    <source>
        <dbReference type="EMBL" id="GHA21204.1"/>
    </source>
</evidence>
<evidence type="ECO:0000256" key="1">
    <source>
        <dbReference type="SAM" id="Phobius"/>
    </source>
</evidence>
<reference evidence="2" key="1">
    <citation type="journal article" date="2014" name="Int. J. Syst. Evol. Microbiol.">
        <title>Complete genome sequence of Corynebacterium casei LMG S-19264T (=DSM 44701T), isolated from a smear-ripened cheese.</title>
        <authorList>
            <consortium name="US DOE Joint Genome Institute (JGI-PGF)"/>
            <person name="Walter F."/>
            <person name="Albersmeier A."/>
            <person name="Kalinowski J."/>
            <person name="Ruckert C."/>
        </authorList>
    </citation>
    <scope>NUCLEOTIDE SEQUENCE</scope>
    <source>
        <strain evidence="2">KCTC 12711</strain>
    </source>
</reference>
<keyword evidence="1" id="KW-0472">Membrane</keyword>
<comment type="caution">
    <text evidence="2">The sequence shown here is derived from an EMBL/GenBank/DDBJ whole genome shotgun (WGS) entry which is preliminary data.</text>
</comment>
<feature type="transmembrane region" description="Helical" evidence="1">
    <location>
        <begin position="160"/>
        <end position="184"/>
    </location>
</feature>
<protein>
    <submittedName>
        <fullName evidence="2">Uncharacterized protein</fullName>
    </submittedName>
</protein>
<feature type="transmembrane region" description="Helical" evidence="1">
    <location>
        <begin position="196"/>
        <end position="215"/>
    </location>
</feature>
<accession>A0A918S284</accession>
<organism evidence="2 3">
    <name type="scientific">Arenicella chitinivorans</name>
    <dbReference type="NCBI Taxonomy" id="1329800"/>
    <lineage>
        <taxon>Bacteria</taxon>
        <taxon>Pseudomonadati</taxon>
        <taxon>Pseudomonadota</taxon>
        <taxon>Gammaproteobacteria</taxon>
        <taxon>Arenicellales</taxon>
        <taxon>Arenicellaceae</taxon>
        <taxon>Arenicella</taxon>
    </lineage>
</organism>
<dbReference type="EMBL" id="BMXA01000009">
    <property type="protein sequence ID" value="GHA21204.1"/>
    <property type="molecule type" value="Genomic_DNA"/>
</dbReference>
<dbReference type="RefSeq" id="WP_189402911.1">
    <property type="nucleotide sequence ID" value="NZ_BMXA01000009.1"/>
</dbReference>
<proteinExistence type="predicted"/>
<sequence length="241" mass="26676">MELSNTPETPAARFKEDVAGVYEHIIRYRAKMNLAADESETPWIKSRLGISTIIVIGIFAVLFAAMYFLPPTVWGDTDERIRLVVQLIVLCVYLMAGGIIAAHYISLKRMFTDIAGQMVGILKDVSKDETALFSSLDAYSVASIRYVANRMEQTANQMGLIRSFLLGAIDKVGIIPGLVATALAISKVAQSNGFSWVEILSVALVALYLMMFPIFDADVKLKRISMLLDQYLVLVRKEEGT</sequence>
<feature type="transmembrane region" description="Helical" evidence="1">
    <location>
        <begin position="81"/>
        <end position="105"/>
    </location>
</feature>
<gene>
    <name evidence="2" type="ORF">GCM10008090_33970</name>
</gene>
<keyword evidence="1" id="KW-1133">Transmembrane helix</keyword>
<keyword evidence="1" id="KW-0812">Transmembrane</keyword>
<keyword evidence="3" id="KW-1185">Reference proteome</keyword>
<name>A0A918S284_9GAMM</name>